<name>A0A1M5XUC7_9RHOB</name>
<dbReference type="STRING" id="996342.SAMN05443551_4154"/>
<feature type="region of interest" description="Disordered" evidence="1">
    <location>
        <begin position="113"/>
        <end position="138"/>
    </location>
</feature>
<dbReference type="Gene3D" id="1.10.10.60">
    <property type="entry name" value="Homeodomain-like"/>
    <property type="match status" value="1"/>
</dbReference>
<accession>A0A1M5XUC7</accession>
<dbReference type="AlphaFoldDB" id="A0A1M5XUC7"/>
<dbReference type="RefSeq" id="WP_072780007.1">
    <property type="nucleotide sequence ID" value="NZ_FQXC01000008.1"/>
</dbReference>
<keyword evidence="3" id="KW-1185">Reference proteome</keyword>
<gene>
    <name evidence="2" type="ORF">SAMN05443551_4154</name>
</gene>
<dbReference type="OrthoDB" id="7853348at2"/>
<dbReference type="EMBL" id="FQXC01000008">
    <property type="protein sequence ID" value="SHI03425.1"/>
    <property type="molecule type" value="Genomic_DNA"/>
</dbReference>
<feature type="compositionally biased region" description="Low complexity" evidence="1">
    <location>
        <begin position="115"/>
        <end position="127"/>
    </location>
</feature>
<protein>
    <submittedName>
        <fullName evidence="2">Uncharacterized protein</fullName>
    </submittedName>
</protein>
<sequence>MKKLDAPAKDSEPLFVQKVEKLPLPLDRHIASLKLWSDANTADGGYKLFLSANVGSDVITLDADGTPIDVVLEIYQAEVDLFFPGSRVSVSDTYRELFGVDVKSAEVEETEAFESSGSASLRPGSSGLDAKTSKKTTRSKKLVEDDGLSFRHPALEMVCFGKWSEKKALEGNQVPNYNGWEVFHANGKDPSGVLARFNVRKNWIGFKDVEADQSTRLGRLINDTLGKKSRVDQERARLFTLLLKELAYLGLQNRQEKSIATLAAAAIQVDPQTNEHFSVPAADRRKNLSVPSQLLTRFLTSTEEQLQAAYKSAISDAEQLAKLNEKGFVPKSNFLEAQAAYLKISLMIDAPQLLRKDLESEFGANVIKDLSNLGLLTRGPKGTVRLVEPMAGTEIGVAFQTLVKRQPTIQKVDSWLVENPNISPLEIGQRLAEYLWKDWSDTSAKRNGHQIRSWARLQGHDRKGRRPSISPETLPIIREYAAQGMSVLQIAEAIGVHQFTVERALQDERQRELQETFEQNNELD</sequence>
<evidence type="ECO:0000313" key="3">
    <source>
        <dbReference type="Proteomes" id="UP000184221"/>
    </source>
</evidence>
<evidence type="ECO:0000256" key="1">
    <source>
        <dbReference type="SAM" id="MobiDB-lite"/>
    </source>
</evidence>
<organism evidence="2 3">
    <name type="scientific">Marivita hallyeonensis</name>
    <dbReference type="NCBI Taxonomy" id="996342"/>
    <lineage>
        <taxon>Bacteria</taxon>
        <taxon>Pseudomonadati</taxon>
        <taxon>Pseudomonadota</taxon>
        <taxon>Alphaproteobacteria</taxon>
        <taxon>Rhodobacterales</taxon>
        <taxon>Roseobacteraceae</taxon>
        <taxon>Marivita</taxon>
    </lineage>
</organism>
<proteinExistence type="predicted"/>
<reference evidence="2 3" key="1">
    <citation type="submission" date="2016-11" db="EMBL/GenBank/DDBJ databases">
        <authorList>
            <person name="Jaros S."/>
            <person name="Januszkiewicz K."/>
            <person name="Wedrychowicz H."/>
        </authorList>
    </citation>
    <scope>NUCLEOTIDE SEQUENCE [LARGE SCALE GENOMIC DNA]</scope>
    <source>
        <strain evidence="2 3">DSM 29431</strain>
    </source>
</reference>
<dbReference type="Proteomes" id="UP000184221">
    <property type="component" value="Unassembled WGS sequence"/>
</dbReference>
<evidence type="ECO:0000313" key="2">
    <source>
        <dbReference type="EMBL" id="SHI03425.1"/>
    </source>
</evidence>